<evidence type="ECO:0000313" key="2">
    <source>
        <dbReference type="EMBL" id="SNS29460.1"/>
    </source>
</evidence>
<name>A0A239DAX1_9FLAO</name>
<dbReference type="Pfam" id="PF13302">
    <property type="entry name" value="Acetyltransf_3"/>
    <property type="match status" value="1"/>
</dbReference>
<protein>
    <submittedName>
        <fullName evidence="2">Ribosomal-protein-alanine N-acetyltransferase</fullName>
    </submittedName>
</protein>
<dbReference type="PANTHER" id="PTHR43792:SF1">
    <property type="entry name" value="N-ACETYLTRANSFERASE DOMAIN-CONTAINING PROTEIN"/>
    <property type="match status" value="1"/>
</dbReference>
<dbReference type="RefSeq" id="WP_179218246.1">
    <property type="nucleotide sequence ID" value="NZ_BMEP01000010.1"/>
</dbReference>
<feature type="domain" description="N-acetyltransferase" evidence="1">
    <location>
        <begin position="16"/>
        <end position="176"/>
    </location>
</feature>
<dbReference type="Proteomes" id="UP000198379">
    <property type="component" value="Unassembled WGS sequence"/>
</dbReference>
<proteinExistence type="predicted"/>
<dbReference type="SUPFAM" id="SSF55729">
    <property type="entry name" value="Acyl-CoA N-acyltransferases (Nat)"/>
    <property type="match status" value="1"/>
</dbReference>
<dbReference type="Gene3D" id="3.40.630.30">
    <property type="match status" value="1"/>
</dbReference>
<organism evidence="2 3">
    <name type="scientific">Dokdonia pacifica</name>
    <dbReference type="NCBI Taxonomy" id="1627892"/>
    <lineage>
        <taxon>Bacteria</taxon>
        <taxon>Pseudomonadati</taxon>
        <taxon>Bacteroidota</taxon>
        <taxon>Flavobacteriia</taxon>
        <taxon>Flavobacteriales</taxon>
        <taxon>Flavobacteriaceae</taxon>
        <taxon>Dokdonia</taxon>
    </lineage>
</organism>
<dbReference type="GO" id="GO:0016747">
    <property type="term" value="F:acyltransferase activity, transferring groups other than amino-acyl groups"/>
    <property type="evidence" value="ECO:0007669"/>
    <property type="project" value="InterPro"/>
</dbReference>
<dbReference type="EMBL" id="FZNY01000010">
    <property type="protein sequence ID" value="SNS29460.1"/>
    <property type="molecule type" value="Genomic_DNA"/>
</dbReference>
<evidence type="ECO:0000313" key="3">
    <source>
        <dbReference type="Proteomes" id="UP000198379"/>
    </source>
</evidence>
<dbReference type="InterPro" id="IPR000182">
    <property type="entry name" value="GNAT_dom"/>
</dbReference>
<accession>A0A239DAX1</accession>
<dbReference type="CDD" id="cd04301">
    <property type="entry name" value="NAT_SF"/>
    <property type="match status" value="1"/>
</dbReference>
<dbReference type="PROSITE" id="PS51186">
    <property type="entry name" value="GNAT"/>
    <property type="match status" value="1"/>
</dbReference>
<dbReference type="PANTHER" id="PTHR43792">
    <property type="entry name" value="GNAT FAMILY, PUTATIVE (AFU_ORTHOLOGUE AFUA_3G00765)-RELATED-RELATED"/>
    <property type="match status" value="1"/>
</dbReference>
<sequence>MPKNFSDFAPLQTERLYIRAPRIGDREAIFYMRSAPEVNAYIQRVPPTSLQQIDLFIKDRLHDRQVGASIYWVLTLKEHQDQYIGAISLWNFSKDRKTAEVGYDLHPDYQGKGYMSEALTAVMNFGYNLLQIETILAYTHIENLPSKRLLEQHGFMLTDMKDVGLPHNIVYKKEAP</sequence>
<keyword evidence="3" id="KW-1185">Reference proteome</keyword>
<dbReference type="AlphaFoldDB" id="A0A239DAX1"/>
<dbReference type="InterPro" id="IPR016181">
    <property type="entry name" value="Acyl_CoA_acyltransferase"/>
</dbReference>
<gene>
    <name evidence="2" type="ORF">SAMN06265376_11077</name>
</gene>
<dbReference type="InterPro" id="IPR051531">
    <property type="entry name" value="N-acetyltransferase"/>
</dbReference>
<reference evidence="2 3" key="1">
    <citation type="submission" date="2017-06" db="EMBL/GenBank/DDBJ databases">
        <authorList>
            <person name="Kim H.J."/>
            <person name="Triplett B.A."/>
        </authorList>
    </citation>
    <scope>NUCLEOTIDE SEQUENCE [LARGE SCALE GENOMIC DNA]</scope>
    <source>
        <strain evidence="2 3">DSM 25597</strain>
    </source>
</reference>
<evidence type="ECO:0000259" key="1">
    <source>
        <dbReference type="PROSITE" id="PS51186"/>
    </source>
</evidence>
<keyword evidence="2" id="KW-0808">Transferase</keyword>